<dbReference type="EMBL" id="CAJOBR010021941">
    <property type="protein sequence ID" value="CAF4943105.1"/>
    <property type="molecule type" value="Genomic_DNA"/>
</dbReference>
<evidence type="ECO:0000313" key="2">
    <source>
        <dbReference type="Proteomes" id="UP000663848"/>
    </source>
</evidence>
<feature type="non-terminal residue" evidence="1">
    <location>
        <position position="1"/>
    </location>
</feature>
<dbReference type="AlphaFoldDB" id="A0A821XL96"/>
<comment type="caution">
    <text evidence="1">The sequence shown here is derived from an EMBL/GenBank/DDBJ whole genome shotgun (WGS) entry which is preliminary data.</text>
</comment>
<sequence>PPNFSSYMQSKGRARAKQNAAYVILIDKSNENIFSTDLFTYQNYEEIQKMLQEEFSIDNDDDLNTNDLNQLEPYRTDNGVVISAISAAQIIYE</sequence>
<protein>
    <submittedName>
        <fullName evidence="1">Uncharacterized protein</fullName>
    </submittedName>
</protein>
<gene>
    <name evidence="1" type="ORF">QYT958_LOCUS32903</name>
</gene>
<proteinExistence type="predicted"/>
<dbReference type="Proteomes" id="UP000663848">
    <property type="component" value="Unassembled WGS sequence"/>
</dbReference>
<reference evidence="1" key="1">
    <citation type="submission" date="2021-02" db="EMBL/GenBank/DDBJ databases">
        <authorList>
            <person name="Nowell W R."/>
        </authorList>
    </citation>
    <scope>NUCLEOTIDE SEQUENCE</scope>
</reference>
<name>A0A821XL96_9BILA</name>
<organism evidence="1 2">
    <name type="scientific">Rotaria socialis</name>
    <dbReference type="NCBI Taxonomy" id="392032"/>
    <lineage>
        <taxon>Eukaryota</taxon>
        <taxon>Metazoa</taxon>
        <taxon>Spiralia</taxon>
        <taxon>Gnathifera</taxon>
        <taxon>Rotifera</taxon>
        <taxon>Eurotatoria</taxon>
        <taxon>Bdelloidea</taxon>
        <taxon>Philodinida</taxon>
        <taxon>Philodinidae</taxon>
        <taxon>Rotaria</taxon>
    </lineage>
</organism>
<accession>A0A821XL96</accession>
<evidence type="ECO:0000313" key="1">
    <source>
        <dbReference type="EMBL" id="CAF4943105.1"/>
    </source>
</evidence>